<organism evidence="1 2">
    <name type="scientific">Polaribacter irgensii 23-P</name>
    <dbReference type="NCBI Taxonomy" id="313594"/>
    <lineage>
        <taxon>Bacteria</taxon>
        <taxon>Pseudomonadati</taxon>
        <taxon>Bacteroidota</taxon>
        <taxon>Flavobacteriia</taxon>
        <taxon>Flavobacteriales</taxon>
        <taxon>Flavobacteriaceae</taxon>
    </lineage>
</organism>
<dbReference type="EMBL" id="AAOG01000005">
    <property type="protein sequence ID" value="EAR11549.1"/>
    <property type="molecule type" value="Genomic_DNA"/>
</dbReference>
<dbReference type="InterPro" id="IPR034660">
    <property type="entry name" value="DinB/YfiT-like"/>
</dbReference>
<keyword evidence="2" id="KW-1185">Reference proteome</keyword>
<dbReference type="eggNOG" id="COG2318">
    <property type="taxonomic scope" value="Bacteria"/>
</dbReference>
<protein>
    <recommendedName>
        <fullName evidence="3">DinB-like domain-containing protein</fullName>
    </recommendedName>
</protein>
<proteinExistence type="predicted"/>
<sequence length="182" mass="20989">MSLLFITTAIKAQEKLPYDQIPKMEENYSAQNTVARMIDGLGFRYYWSTKGLRAEDLAYQPMGEGRNCQETIEHLYDLSNMMLRLTQTDFKQIIEKEKMTFVEMRKQTLSNFQAFSNRIQASKNLSEFTVQKDGDVSIPFFNLINGPIADAIWHSGQVASYRRSSGKPINIKINHFTGTLRE</sequence>
<dbReference type="RefSeq" id="WP_004568626.1">
    <property type="nucleotide sequence ID" value="NZ_CH724148.1"/>
</dbReference>
<evidence type="ECO:0000313" key="1">
    <source>
        <dbReference type="EMBL" id="EAR11549.1"/>
    </source>
</evidence>
<accession>A4C2M5</accession>
<dbReference type="AlphaFoldDB" id="A4C2M5"/>
<evidence type="ECO:0008006" key="3">
    <source>
        <dbReference type="Google" id="ProtNLM"/>
    </source>
</evidence>
<comment type="caution">
    <text evidence="1">The sequence shown here is derived from an EMBL/GenBank/DDBJ whole genome shotgun (WGS) entry which is preliminary data.</text>
</comment>
<reference evidence="1 2" key="1">
    <citation type="submission" date="2006-02" db="EMBL/GenBank/DDBJ databases">
        <authorList>
            <person name="Murray A."/>
            <person name="Staley J."/>
            <person name="Ferriera S."/>
            <person name="Johnson J."/>
            <person name="Kravitz S."/>
            <person name="Halpern A."/>
            <person name="Remington K."/>
            <person name="Beeson K."/>
            <person name="Tran B."/>
            <person name="Rogers Y.-H."/>
            <person name="Friedman R."/>
            <person name="Venter J.C."/>
        </authorList>
    </citation>
    <scope>NUCLEOTIDE SEQUENCE [LARGE SCALE GENOMIC DNA]</scope>
    <source>
        <strain evidence="1 2">23-P</strain>
    </source>
</reference>
<name>A4C2M5_9FLAO</name>
<dbReference type="SUPFAM" id="SSF109854">
    <property type="entry name" value="DinB/YfiT-like putative metalloenzymes"/>
    <property type="match status" value="1"/>
</dbReference>
<dbReference type="OrthoDB" id="837585at2"/>
<dbReference type="HOGENOM" id="CLU_1401108_0_0_10"/>
<dbReference type="Gene3D" id="1.20.120.450">
    <property type="entry name" value="dinb family like domain"/>
    <property type="match status" value="1"/>
</dbReference>
<dbReference type="Proteomes" id="UP000003053">
    <property type="component" value="Unassembled WGS sequence"/>
</dbReference>
<gene>
    <name evidence="1" type="ORF">PI23P_00045</name>
</gene>
<evidence type="ECO:0000313" key="2">
    <source>
        <dbReference type="Proteomes" id="UP000003053"/>
    </source>
</evidence>